<organism evidence="2 3">
    <name type="scientific">Romboutsia lituseburensis DSM 797</name>
    <dbReference type="NCBI Taxonomy" id="1121325"/>
    <lineage>
        <taxon>Bacteria</taxon>
        <taxon>Bacillati</taxon>
        <taxon>Bacillota</taxon>
        <taxon>Clostridia</taxon>
        <taxon>Peptostreptococcales</taxon>
        <taxon>Peptostreptococcaceae</taxon>
        <taxon>Romboutsia</taxon>
    </lineage>
</organism>
<dbReference type="PANTHER" id="PTHR42792">
    <property type="entry name" value="FLAGELLIN"/>
    <property type="match status" value="1"/>
</dbReference>
<dbReference type="InterPro" id="IPR001029">
    <property type="entry name" value="Flagellin_N"/>
</dbReference>
<dbReference type="Pfam" id="PF00669">
    <property type="entry name" value="Flagellin_N"/>
    <property type="match status" value="1"/>
</dbReference>
<evidence type="ECO:0000313" key="3">
    <source>
        <dbReference type="Proteomes" id="UP000199068"/>
    </source>
</evidence>
<dbReference type="GO" id="GO:0009288">
    <property type="term" value="C:bacterial-type flagellum"/>
    <property type="evidence" value="ECO:0007669"/>
    <property type="project" value="InterPro"/>
</dbReference>
<gene>
    <name evidence="2" type="ORF">SAMN04515677_104260</name>
</gene>
<dbReference type="PANTHER" id="PTHR42792:SF1">
    <property type="entry name" value="FLAGELLAR HOOK-ASSOCIATED PROTEIN 3"/>
    <property type="match status" value="1"/>
</dbReference>
<keyword evidence="2" id="KW-0966">Cell projection</keyword>
<dbReference type="RefSeq" id="WP_092725626.1">
    <property type="nucleotide sequence ID" value="NZ_FNGW01000004.1"/>
</dbReference>
<accession>A0A1G9PAC2</accession>
<dbReference type="Proteomes" id="UP000199068">
    <property type="component" value="Unassembled WGS sequence"/>
</dbReference>
<dbReference type="SUPFAM" id="SSF64518">
    <property type="entry name" value="Phase 1 flagellin"/>
    <property type="match status" value="1"/>
</dbReference>
<keyword evidence="3" id="KW-1185">Reference proteome</keyword>
<name>A0A1G9PAC2_9FIRM</name>
<dbReference type="EMBL" id="FNGW01000004">
    <property type="protein sequence ID" value="SDL95105.1"/>
    <property type="molecule type" value="Genomic_DNA"/>
</dbReference>
<dbReference type="STRING" id="1121325.SAMN04515677_104260"/>
<evidence type="ECO:0000313" key="2">
    <source>
        <dbReference type="EMBL" id="SDL95105.1"/>
    </source>
</evidence>
<keyword evidence="2" id="KW-0969">Cilium</keyword>
<keyword evidence="2" id="KW-0282">Flagellum</keyword>
<dbReference type="Gene3D" id="1.20.1330.10">
    <property type="entry name" value="f41 fragment of flagellin, N-terminal domain"/>
    <property type="match status" value="1"/>
</dbReference>
<proteinExistence type="predicted"/>
<dbReference type="GO" id="GO:0005198">
    <property type="term" value="F:structural molecule activity"/>
    <property type="evidence" value="ECO:0007669"/>
    <property type="project" value="InterPro"/>
</dbReference>
<evidence type="ECO:0000259" key="1">
    <source>
        <dbReference type="Pfam" id="PF00669"/>
    </source>
</evidence>
<protein>
    <submittedName>
        <fullName evidence="2">Flagellar hook-associated protein 3 FlgL</fullName>
    </submittedName>
</protein>
<reference evidence="2 3" key="1">
    <citation type="submission" date="2016-10" db="EMBL/GenBank/DDBJ databases">
        <authorList>
            <person name="de Groot N.N."/>
        </authorList>
    </citation>
    <scope>NUCLEOTIDE SEQUENCE [LARGE SCALE GENOMIC DNA]</scope>
    <source>
        <strain evidence="2 3">DSM 797</strain>
    </source>
</reference>
<sequence>MRITNTSMTRNHMYDTQQNLTRMNKISEQLDSGKVINRVSDDPHKAIRIMNLNNEIRYTEKYNYNVDEVVGWMETTDGSLDHFGNILNDIKKNILEVGNGVYNDEELKAIQSEMNEKIKDLGNVLNTTYAGKYMYGGTNVDEPPINVLVDDETGVVTLQLNPNSNTDNLKADISDGINIDYNLSAGEIFTQEHLDAINSLSATMNAMITGEKVQVKSDGTLEKNPDGTTKKATVDKVKERELLNSNIKGKIDNLSNHALDERTSLGVRASTAEKVRELNDENILNMKGVLSLDQDVDHVEKFIELKSAELVYQASIQVGAKLIQPTILDYMR</sequence>
<dbReference type="InterPro" id="IPR001492">
    <property type="entry name" value="Flagellin"/>
</dbReference>
<dbReference type="AlphaFoldDB" id="A0A1G9PAC2"/>
<feature type="domain" description="Flagellin N-terminal" evidence="1">
    <location>
        <begin position="6"/>
        <end position="139"/>
    </location>
</feature>